<dbReference type="GO" id="GO:0005975">
    <property type="term" value="P:carbohydrate metabolic process"/>
    <property type="evidence" value="ECO:0007669"/>
    <property type="project" value="InterPro"/>
</dbReference>
<dbReference type="Gene3D" id="3.20.20.80">
    <property type="entry name" value="Glycosidases"/>
    <property type="match status" value="1"/>
</dbReference>
<dbReference type="Pfam" id="PF00128">
    <property type="entry name" value="Alpha-amylase"/>
    <property type="match status" value="1"/>
</dbReference>
<name>A0A9R1C880_9BACT</name>
<organism evidence="2 3">
    <name type="scientific">Prevotella lacticifex</name>
    <dbReference type="NCBI Taxonomy" id="2854755"/>
    <lineage>
        <taxon>Bacteria</taxon>
        <taxon>Pseudomonadati</taxon>
        <taxon>Bacteroidota</taxon>
        <taxon>Bacteroidia</taxon>
        <taxon>Bacteroidales</taxon>
        <taxon>Prevotellaceae</taxon>
        <taxon>Prevotella</taxon>
    </lineage>
</organism>
<accession>A0A9R1C880</accession>
<evidence type="ECO:0000313" key="2">
    <source>
        <dbReference type="EMBL" id="GJG57785.1"/>
    </source>
</evidence>
<protein>
    <recommendedName>
        <fullName evidence="1">Glycosyl hydrolase family 13 catalytic domain-containing protein</fullName>
    </recommendedName>
</protein>
<keyword evidence="3" id="KW-1185">Reference proteome</keyword>
<dbReference type="InterPro" id="IPR006047">
    <property type="entry name" value="GH13_cat_dom"/>
</dbReference>
<feature type="domain" description="Glycosyl hydrolase family 13 catalytic" evidence="1">
    <location>
        <begin position="19"/>
        <end position="64"/>
    </location>
</feature>
<sequence>MPEGSYSTNALCPLTRISEFKQMVHSLHNAGIRVILDVVYNHTFDIANSNFQKTYPDYFFRKNADGIYSDGSGCGNETASEKPMMRQFMIESVKYWINEYHIDG</sequence>
<dbReference type="AlphaFoldDB" id="A0A9R1C880"/>
<reference evidence="2" key="1">
    <citation type="journal article" date="2022" name="Int. J. Syst. Evol. Microbiol.">
        <title>Prevotella lacticifex sp. nov., isolated from the rumen of cows.</title>
        <authorList>
            <person name="Shinkai T."/>
            <person name="Ikeyama N."/>
            <person name="Kumagai M."/>
            <person name="Ohmori H."/>
            <person name="Sakamoto M."/>
            <person name="Ohkuma M."/>
            <person name="Mitsumori M."/>
        </authorList>
    </citation>
    <scope>NUCLEOTIDE SEQUENCE</scope>
    <source>
        <strain evidence="2">R5076</strain>
    </source>
</reference>
<dbReference type="InterPro" id="IPR017853">
    <property type="entry name" value="GH"/>
</dbReference>
<dbReference type="SUPFAM" id="SSF51445">
    <property type="entry name" value="(Trans)glycosidases"/>
    <property type="match status" value="1"/>
</dbReference>
<gene>
    <name evidence="2" type="ORF">PRLR5076_06360</name>
</gene>
<dbReference type="Proteomes" id="UP000825483">
    <property type="component" value="Unassembled WGS sequence"/>
</dbReference>
<dbReference type="EMBL" id="BPUB01000001">
    <property type="protein sequence ID" value="GJG57785.1"/>
    <property type="molecule type" value="Genomic_DNA"/>
</dbReference>
<proteinExistence type="predicted"/>
<comment type="caution">
    <text evidence="2">The sequence shown here is derived from an EMBL/GenBank/DDBJ whole genome shotgun (WGS) entry which is preliminary data.</text>
</comment>
<evidence type="ECO:0000259" key="1">
    <source>
        <dbReference type="Pfam" id="PF00128"/>
    </source>
</evidence>
<evidence type="ECO:0000313" key="3">
    <source>
        <dbReference type="Proteomes" id="UP000825483"/>
    </source>
</evidence>
<dbReference type="PANTHER" id="PTHR43002">
    <property type="entry name" value="GLYCOGEN DEBRANCHING ENZYME"/>
    <property type="match status" value="1"/>
</dbReference>